<sequence>MGICYSYCLNKDANIHAVINPLDETSKSLCEYEIVLKIPHGTTCFHANESTSFEWKCNEDVNKVLKNLYKDLHLEHWIVYNDETPIKTISTGAHAKGIIAWNNRVVTWLIHSVPKFPTEFNGTNEFPEINHSELEYGQSFIFIKIDIEHLENIMKQLFIMHPAIYITNVNCDEYRKNYKHETSNIYKINNELYHATKSPNDHKDLYEDIVLPKFGGCCYTETWVRGHQCIDTNQCKMIQKIHWNNNIVYKYTHDHSKFCYSEMGWVMIGDINRMTTQFKRGGGGIIIHNKKISELFKTIMQL</sequence>
<dbReference type="InterPro" id="IPR004947">
    <property type="entry name" value="DNase_II"/>
</dbReference>
<accession>A0A6C0B059</accession>
<dbReference type="AlphaFoldDB" id="A0A6C0B059"/>
<organism evidence="3">
    <name type="scientific">viral metagenome</name>
    <dbReference type="NCBI Taxonomy" id="1070528"/>
    <lineage>
        <taxon>unclassified sequences</taxon>
        <taxon>metagenomes</taxon>
        <taxon>organismal metagenomes</taxon>
    </lineage>
</organism>
<evidence type="ECO:0000256" key="1">
    <source>
        <dbReference type="ARBA" id="ARBA00007527"/>
    </source>
</evidence>
<comment type="similarity">
    <text evidence="1">Belongs to the DNase II family.</text>
</comment>
<evidence type="ECO:0000256" key="2">
    <source>
        <dbReference type="ARBA" id="ARBA00022801"/>
    </source>
</evidence>
<dbReference type="GO" id="GO:0004531">
    <property type="term" value="F:deoxyribonuclease II activity"/>
    <property type="evidence" value="ECO:0007669"/>
    <property type="project" value="InterPro"/>
</dbReference>
<name>A0A6C0B059_9ZZZZ</name>
<dbReference type="EMBL" id="MN739042">
    <property type="protein sequence ID" value="QHS85184.1"/>
    <property type="molecule type" value="Genomic_DNA"/>
</dbReference>
<dbReference type="PANTHER" id="PTHR10858">
    <property type="entry name" value="DEOXYRIBONUCLEASE II"/>
    <property type="match status" value="1"/>
</dbReference>
<protein>
    <submittedName>
        <fullName evidence="3">Uncharacterized protein</fullName>
    </submittedName>
</protein>
<evidence type="ECO:0000313" key="3">
    <source>
        <dbReference type="EMBL" id="QHS85184.1"/>
    </source>
</evidence>
<reference evidence="3" key="1">
    <citation type="journal article" date="2020" name="Nature">
        <title>Giant virus diversity and host interactions through global metagenomics.</title>
        <authorList>
            <person name="Schulz F."/>
            <person name="Roux S."/>
            <person name="Paez-Espino D."/>
            <person name="Jungbluth S."/>
            <person name="Walsh D.A."/>
            <person name="Denef V.J."/>
            <person name="McMahon K.D."/>
            <person name="Konstantinidis K.T."/>
            <person name="Eloe-Fadrosh E.A."/>
            <person name="Kyrpides N.C."/>
            <person name="Woyke T."/>
        </authorList>
    </citation>
    <scope>NUCLEOTIDE SEQUENCE</scope>
    <source>
        <strain evidence="3">GVMAG-M-3300009182-78</strain>
    </source>
</reference>
<dbReference type="PANTHER" id="PTHR10858:SF23">
    <property type="entry name" value="DEOXYRIBONUCLEASE II"/>
    <property type="match status" value="1"/>
</dbReference>
<proteinExistence type="inferred from homology"/>
<keyword evidence="2" id="KW-0378">Hydrolase</keyword>
<dbReference type="GO" id="GO:0006309">
    <property type="term" value="P:apoptotic DNA fragmentation"/>
    <property type="evidence" value="ECO:0007669"/>
    <property type="project" value="TreeGrafter"/>
</dbReference>
<dbReference type="Pfam" id="PF03265">
    <property type="entry name" value="DNase_II"/>
    <property type="match status" value="1"/>
</dbReference>